<sequence>MAIGTSTTTSTTTTTTIGGVCLRVNDGPLLPSDVALLRPSSPSEPLAELRDRYASDGYLFLKGLLPRKDVLSAREAYFSRLAPSGVLEPGTPLVHGIFASAAHGSDYPSIGAGSVKNARPGSSEKAAMFTELALKAHTDPWYSGSGGSEEGKGAAEAAAAAAAAVATKEESSSPSAGIIQKQPHQRGFTQHPALKDFIARFTGWQDDTLAIKRTLLRNNTPGNNAIGVHYDQTFLRHGEPTSVTAWVPMGDIRLEGGGLIYLQNGEALGQEIEDEFTKKAKEAGMTDEEMRDAFNRNMMTSGFLSDGPRHFGRQYGRVWLVAEYEAGDVVLHKPHMIHASTINDDPENRIRLGTDLRFVDASRPWDTRWSTHYKFDDGL</sequence>
<dbReference type="Pfam" id="PF05721">
    <property type="entry name" value="PhyH"/>
    <property type="match status" value="1"/>
</dbReference>
<gene>
    <name evidence="1" type="ORF">AAL_03802</name>
</gene>
<evidence type="ECO:0000313" key="1">
    <source>
        <dbReference type="EMBL" id="KZZ96573.1"/>
    </source>
</evidence>
<dbReference type="EMBL" id="AZGY01000007">
    <property type="protein sequence ID" value="KZZ96573.1"/>
    <property type="molecule type" value="Genomic_DNA"/>
</dbReference>
<dbReference type="PANTHER" id="PTHR40128">
    <property type="entry name" value="EXPRESSED PROTEIN"/>
    <property type="match status" value="1"/>
</dbReference>
<comment type="caution">
    <text evidence="1">The sequence shown here is derived from an EMBL/GenBank/DDBJ whole genome shotgun (WGS) entry which is preliminary data.</text>
</comment>
<keyword evidence="2" id="KW-1185">Reference proteome</keyword>
<dbReference type="Proteomes" id="UP000078544">
    <property type="component" value="Unassembled WGS sequence"/>
</dbReference>
<evidence type="ECO:0000313" key="2">
    <source>
        <dbReference type="Proteomes" id="UP000078544"/>
    </source>
</evidence>
<name>A0A162IPX3_9HYPO</name>
<dbReference type="GO" id="GO:0051213">
    <property type="term" value="F:dioxygenase activity"/>
    <property type="evidence" value="ECO:0007669"/>
    <property type="project" value="UniProtKB-KW"/>
</dbReference>
<reference evidence="1 2" key="1">
    <citation type="journal article" date="2016" name="Genome Biol. Evol.">
        <title>Divergent and convergent evolution of fungal pathogenicity.</title>
        <authorList>
            <person name="Shang Y."/>
            <person name="Xiao G."/>
            <person name="Zheng P."/>
            <person name="Cen K."/>
            <person name="Zhan S."/>
            <person name="Wang C."/>
        </authorList>
    </citation>
    <scope>NUCLEOTIDE SEQUENCE [LARGE SCALE GENOMIC DNA]</scope>
    <source>
        <strain evidence="1 2">RCEF 2490</strain>
    </source>
</reference>
<proteinExistence type="predicted"/>
<dbReference type="Gene3D" id="2.60.120.620">
    <property type="entry name" value="q2cbj1_9rhob like domain"/>
    <property type="match status" value="2"/>
</dbReference>
<dbReference type="SUPFAM" id="SSF51197">
    <property type="entry name" value="Clavaminate synthase-like"/>
    <property type="match status" value="1"/>
</dbReference>
<dbReference type="InterPro" id="IPR008775">
    <property type="entry name" value="Phytyl_CoA_dOase-like"/>
</dbReference>
<keyword evidence="1" id="KW-0223">Dioxygenase</keyword>
<keyword evidence="1" id="KW-0560">Oxidoreductase</keyword>
<protein>
    <submittedName>
        <fullName evidence="1">Phytanoyl-CoA dioxygenase</fullName>
    </submittedName>
</protein>
<dbReference type="PANTHER" id="PTHR40128:SF1">
    <property type="entry name" value="PHYTANOYL-COA HYDROXYLASE"/>
    <property type="match status" value="1"/>
</dbReference>
<organism evidence="1 2">
    <name type="scientific">Moelleriella libera RCEF 2490</name>
    <dbReference type="NCBI Taxonomy" id="1081109"/>
    <lineage>
        <taxon>Eukaryota</taxon>
        <taxon>Fungi</taxon>
        <taxon>Dikarya</taxon>
        <taxon>Ascomycota</taxon>
        <taxon>Pezizomycotina</taxon>
        <taxon>Sordariomycetes</taxon>
        <taxon>Hypocreomycetidae</taxon>
        <taxon>Hypocreales</taxon>
        <taxon>Clavicipitaceae</taxon>
        <taxon>Moelleriella</taxon>
    </lineage>
</organism>
<dbReference type="OrthoDB" id="2328924at2759"/>
<accession>A0A162IPX3</accession>
<dbReference type="AlphaFoldDB" id="A0A162IPX3"/>
<dbReference type="STRING" id="1081109.A0A162IPX3"/>